<evidence type="ECO:0000313" key="2">
    <source>
        <dbReference type="Proteomes" id="UP000288216"/>
    </source>
</evidence>
<dbReference type="Proteomes" id="UP000288216">
    <property type="component" value="Unassembled WGS sequence"/>
</dbReference>
<dbReference type="EMBL" id="BFAA01017135">
    <property type="protein sequence ID" value="GCB78737.1"/>
    <property type="molecule type" value="Genomic_DNA"/>
</dbReference>
<dbReference type="Gene3D" id="3.40.50.300">
    <property type="entry name" value="P-loop containing nucleotide triphosphate hydrolases"/>
    <property type="match status" value="1"/>
</dbReference>
<gene>
    <name evidence="1" type="ORF">scyTo_0020705</name>
</gene>
<evidence type="ECO:0008006" key="3">
    <source>
        <dbReference type="Google" id="ProtNLM"/>
    </source>
</evidence>
<evidence type="ECO:0000313" key="1">
    <source>
        <dbReference type="EMBL" id="GCB78737.1"/>
    </source>
</evidence>
<reference evidence="1 2" key="1">
    <citation type="journal article" date="2018" name="Nat. Ecol. Evol.">
        <title>Shark genomes provide insights into elasmobranch evolution and the origin of vertebrates.</title>
        <authorList>
            <person name="Hara Y"/>
            <person name="Yamaguchi K"/>
            <person name="Onimaru K"/>
            <person name="Kadota M"/>
            <person name="Koyanagi M"/>
            <person name="Keeley SD"/>
            <person name="Tatsumi K"/>
            <person name="Tanaka K"/>
            <person name="Motone F"/>
            <person name="Kageyama Y"/>
            <person name="Nozu R"/>
            <person name="Adachi N"/>
            <person name="Nishimura O"/>
            <person name="Nakagawa R"/>
            <person name="Tanegashima C"/>
            <person name="Kiyatake I"/>
            <person name="Matsumoto R"/>
            <person name="Murakumo K"/>
            <person name="Nishida K"/>
            <person name="Terakita A"/>
            <person name="Kuratani S"/>
            <person name="Sato K"/>
            <person name="Hyodo S Kuraku.S."/>
        </authorList>
    </citation>
    <scope>NUCLEOTIDE SEQUENCE [LARGE SCALE GENOMIC DNA]</scope>
</reference>
<comment type="caution">
    <text evidence="1">The sequence shown here is derived from an EMBL/GenBank/DDBJ whole genome shotgun (WGS) entry which is preliminary data.</text>
</comment>
<dbReference type="OrthoDB" id="6052143at2759"/>
<accession>A0A401Q015</accession>
<keyword evidence="2" id="KW-1185">Reference proteome</keyword>
<proteinExistence type="predicted"/>
<sequence>MSKDTELLPNLRSHRNLNRQKTNCTCVTRKSFVKNHYPRVKHIVVDEAQNFRTENGEWYSKAERLRTALDTHLNGPGVFWIFIDYFQMSHIFSNGLPRVEDQDPREELTRGVRNARKIHELVHLNMRKIIELPNNKMRHGFLTKLADAANCGHSLPGEVTIFQKTRKEIAEYIGDKIKHYLEAGYTTKQMAILCSTQKKCSSYSTRLQRELKTLKLDFATADDFDHPLDTVILDSVRRFSGLEKPIIFGIDPVPHHTQRELTAAILICLASRAMTQLHVLYEK</sequence>
<organism evidence="1 2">
    <name type="scientific">Scyliorhinus torazame</name>
    <name type="common">Cloudy catshark</name>
    <name type="synonym">Catulus torazame</name>
    <dbReference type="NCBI Taxonomy" id="75743"/>
    <lineage>
        <taxon>Eukaryota</taxon>
        <taxon>Metazoa</taxon>
        <taxon>Chordata</taxon>
        <taxon>Craniata</taxon>
        <taxon>Vertebrata</taxon>
        <taxon>Chondrichthyes</taxon>
        <taxon>Elasmobranchii</taxon>
        <taxon>Galeomorphii</taxon>
        <taxon>Galeoidea</taxon>
        <taxon>Carcharhiniformes</taxon>
        <taxon>Scyliorhinidae</taxon>
        <taxon>Scyliorhinus</taxon>
    </lineage>
</organism>
<dbReference type="AlphaFoldDB" id="A0A401Q015"/>
<name>A0A401Q015_SCYTO</name>
<dbReference type="InterPro" id="IPR027417">
    <property type="entry name" value="P-loop_NTPase"/>
</dbReference>
<protein>
    <recommendedName>
        <fullName evidence="3">Schlafen group 3-like DNA/RNA helicase domain-containing protein</fullName>
    </recommendedName>
</protein>
<dbReference type="SUPFAM" id="SSF52540">
    <property type="entry name" value="P-loop containing nucleoside triphosphate hydrolases"/>
    <property type="match status" value="1"/>
</dbReference>